<evidence type="ECO:0000313" key="10">
    <source>
        <dbReference type="EMBL" id="MFD0965418.1"/>
    </source>
</evidence>
<proteinExistence type="inferred from homology"/>
<evidence type="ECO:0000256" key="7">
    <source>
        <dbReference type="ARBA" id="ARBA00023027"/>
    </source>
</evidence>
<evidence type="ECO:0000256" key="8">
    <source>
        <dbReference type="PIRNR" id="PIRNR000232"/>
    </source>
</evidence>
<name>A0ABW3I6U7_9PAST</name>
<dbReference type="PANTHER" id="PTHR43821:SF1">
    <property type="entry name" value="NAD(P)H NITROREDUCTASE YDJA-RELATED"/>
    <property type="match status" value="1"/>
</dbReference>
<evidence type="ECO:0000256" key="4">
    <source>
        <dbReference type="ARBA" id="ARBA00022643"/>
    </source>
</evidence>
<evidence type="ECO:0000256" key="3">
    <source>
        <dbReference type="ARBA" id="ARBA00022630"/>
    </source>
</evidence>
<dbReference type="CDD" id="cd02135">
    <property type="entry name" value="YdjA-like"/>
    <property type="match status" value="1"/>
</dbReference>
<dbReference type="Gene3D" id="3.40.109.10">
    <property type="entry name" value="NADH Oxidase"/>
    <property type="match status" value="1"/>
</dbReference>
<sequence>MDSLTLLTTRRSNKKLIAPAPNKEQLETMFKAALHVPDHGHLQPYRFFVLESEKLERLSNLLKNAVIELNLDEKLLKKAESFTTRTPMIIAVVSHVTENIAKVPAYEQELTAGCAAYAIQLAANSMGFDNVWVTGPWIQGTKIREAFHCRSQDKIIGLIMIGTAENKNLLEVKKININQVVCEF</sequence>
<dbReference type="EC" id="1.-.-.-" evidence="8"/>
<dbReference type="SUPFAM" id="SSF55469">
    <property type="entry name" value="FMN-dependent nitroreductase-like"/>
    <property type="match status" value="1"/>
</dbReference>
<keyword evidence="3 8" id="KW-0285">Flavoprotein</keyword>
<accession>A0ABW3I6U7</accession>
<dbReference type="PIRSF" id="PIRSF000232">
    <property type="entry name" value="YdjA"/>
    <property type="match status" value="1"/>
</dbReference>
<reference evidence="11" key="1">
    <citation type="journal article" date="2019" name="Int. J. Syst. Evol. Microbiol.">
        <title>The Global Catalogue of Microorganisms (GCM) 10K type strain sequencing project: providing services to taxonomists for standard genome sequencing and annotation.</title>
        <authorList>
            <consortium name="The Broad Institute Genomics Platform"/>
            <consortium name="The Broad Institute Genome Sequencing Center for Infectious Disease"/>
            <person name="Wu L."/>
            <person name="Ma J."/>
        </authorList>
    </citation>
    <scope>NUCLEOTIDE SEQUENCE [LARGE SCALE GENOMIC DNA]</scope>
    <source>
        <strain evidence="11">CCUG 61707</strain>
    </source>
</reference>
<dbReference type="NCBIfam" id="NF008088">
    <property type="entry name" value="PRK10828.1"/>
    <property type="match status" value="1"/>
</dbReference>
<evidence type="ECO:0000256" key="6">
    <source>
        <dbReference type="ARBA" id="ARBA00023002"/>
    </source>
</evidence>
<dbReference type="EMBL" id="JBHTJN010000001">
    <property type="protein sequence ID" value="MFD0965418.1"/>
    <property type="molecule type" value="Genomic_DNA"/>
</dbReference>
<evidence type="ECO:0000256" key="5">
    <source>
        <dbReference type="ARBA" id="ARBA00022857"/>
    </source>
</evidence>
<keyword evidence="11" id="KW-1185">Reference proteome</keyword>
<dbReference type="InterPro" id="IPR000415">
    <property type="entry name" value="Nitroreductase-like"/>
</dbReference>
<feature type="domain" description="Nitroreductase" evidence="9">
    <location>
        <begin position="8"/>
        <end position="162"/>
    </location>
</feature>
<dbReference type="InterPro" id="IPR026021">
    <property type="entry name" value="YdjA-like"/>
</dbReference>
<dbReference type="Pfam" id="PF00881">
    <property type="entry name" value="Nitroreductase"/>
    <property type="match status" value="1"/>
</dbReference>
<dbReference type="InterPro" id="IPR052530">
    <property type="entry name" value="NAD(P)H_nitroreductase"/>
</dbReference>
<dbReference type="Proteomes" id="UP001596996">
    <property type="component" value="Unassembled WGS sequence"/>
</dbReference>
<protein>
    <recommendedName>
        <fullName evidence="8">Putative NAD(P)H nitroreductase</fullName>
        <ecNumber evidence="8">1.-.-.-</ecNumber>
    </recommendedName>
</protein>
<evidence type="ECO:0000256" key="2">
    <source>
        <dbReference type="ARBA" id="ARBA00007118"/>
    </source>
</evidence>
<comment type="cofactor">
    <cofactor evidence="1 8">
        <name>FMN</name>
        <dbReference type="ChEBI" id="CHEBI:58210"/>
    </cofactor>
</comment>
<keyword evidence="5 8" id="KW-0521">NADP</keyword>
<gene>
    <name evidence="10" type="ORF">ACFQ02_00860</name>
</gene>
<keyword evidence="7 8" id="KW-0520">NAD</keyword>
<organism evidence="10 11">
    <name type="scientific">Seminibacterium arietis</name>
    <dbReference type="NCBI Taxonomy" id="1173502"/>
    <lineage>
        <taxon>Bacteria</taxon>
        <taxon>Pseudomonadati</taxon>
        <taxon>Pseudomonadota</taxon>
        <taxon>Gammaproteobacteria</taxon>
        <taxon>Pasteurellales</taxon>
        <taxon>Pasteurellaceae</taxon>
        <taxon>Seminibacterium</taxon>
    </lineage>
</organism>
<keyword evidence="6 8" id="KW-0560">Oxidoreductase</keyword>
<comment type="caution">
    <text evidence="10">The sequence shown here is derived from an EMBL/GenBank/DDBJ whole genome shotgun (WGS) entry which is preliminary data.</text>
</comment>
<evidence type="ECO:0000313" key="11">
    <source>
        <dbReference type="Proteomes" id="UP001596996"/>
    </source>
</evidence>
<evidence type="ECO:0000256" key="1">
    <source>
        <dbReference type="ARBA" id="ARBA00001917"/>
    </source>
</evidence>
<comment type="similarity">
    <text evidence="2 8">Belongs to the nitroreductase family.</text>
</comment>
<keyword evidence="4 8" id="KW-0288">FMN</keyword>
<dbReference type="PANTHER" id="PTHR43821">
    <property type="entry name" value="NAD(P)H NITROREDUCTASE YDJA-RELATED"/>
    <property type="match status" value="1"/>
</dbReference>
<evidence type="ECO:0000259" key="9">
    <source>
        <dbReference type="Pfam" id="PF00881"/>
    </source>
</evidence>
<dbReference type="RefSeq" id="WP_380818087.1">
    <property type="nucleotide sequence ID" value="NZ_JBHTJN010000001.1"/>
</dbReference>
<dbReference type="InterPro" id="IPR029479">
    <property type="entry name" value="Nitroreductase"/>
</dbReference>